<dbReference type="OMA" id="NDNMKEN"/>
<dbReference type="EMBL" id="LFYR01001803">
    <property type="protein sequence ID" value="KMZ59136.1"/>
    <property type="molecule type" value="Genomic_DNA"/>
</dbReference>
<dbReference type="Proteomes" id="UP000036987">
    <property type="component" value="Unassembled WGS sequence"/>
</dbReference>
<sequence>MASSLTMATLASSMAISTSNNPKRLHVPIKASSTTPGSVSATTKPESSVNSKRAVIFAAAAAAITAVVVPGGKGGAFAEEGQEDPKRGSPESKKKYAPICVTMPTANACHH</sequence>
<reference evidence="3" key="1">
    <citation type="journal article" date="2016" name="Nature">
        <title>The genome of the seagrass Zostera marina reveals angiosperm adaptation to the sea.</title>
        <authorList>
            <person name="Olsen J.L."/>
            <person name="Rouze P."/>
            <person name="Verhelst B."/>
            <person name="Lin Y.-C."/>
            <person name="Bayer T."/>
            <person name="Collen J."/>
            <person name="Dattolo E."/>
            <person name="De Paoli E."/>
            <person name="Dittami S."/>
            <person name="Maumus F."/>
            <person name="Michel G."/>
            <person name="Kersting A."/>
            <person name="Lauritano C."/>
            <person name="Lohaus R."/>
            <person name="Toepel M."/>
            <person name="Tonon T."/>
            <person name="Vanneste K."/>
            <person name="Amirebrahimi M."/>
            <person name="Brakel J."/>
            <person name="Bostroem C."/>
            <person name="Chovatia M."/>
            <person name="Grimwood J."/>
            <person name="Jenkins J.W."/>
            <person name="Jueterbock A."/>
            <person name="Mraz A."/>
            <person name="Stam W.T."/>
            <person name="Tice H."/>
            <person name="Bornberg-Bauer E."/>
            <person name="Green P.J."/>
            <person name="Pearson G.A."/>
            <person name="Procaccini G."/>
            <person name="Duarte C.M."/>
            <person name="Schmutz J."/>
            <person name="Reusch T.B.H."/>
            <person name="Van de Peer Y."/>
        </authorList>
    </citation>
    <scope>NUCLEOTIDE SEQUENCE [LARGE SCALE GENOMIC DNA]</scope>
    <source>
        <strain evidence="3">cv. Finnish</strain>
    </source>
</reference>
<evidence type="ECO:0000256" key="1">
    <source>
        <dbReference type="SAM" id="MobiDB-lite"/>
    </source>
</evidence>
<dbReference type="OrthoDB" id="786245at2759"/>
<evidence type="ECO:0000313" key="3">
    <source>
        <dbReference type="Proteomes" id="UP000036987"/>
    </source>
</evidence>
<comment type="caution">
    <text evidence="2">The sequence shown here is derived from an EMBL/GenBank/DDBJ whole genome shotgun (WGS) entry which is preliminary data.</text>
</comment>
<proteinExistence type="predicted"/>
<feature type="region of interest" description="Disordered" evidence="1">
    <location>
        <begin position="73"/>
        <end position="95"/>
    </location>
</feature>
<dbReference type="AlphaFoldDB" id="A0A0K9NQW3"/>
<evidence type="ECO:0000313" key="2">
    <source>
        <dbReference type="EMBL" id="KMZ59136.1"/>
    </source>
</evidence>
<keyword evidence="3" id="KW-1185">Reference proteome</keyword>
<accession>A0A0K9NQW3</accession>
<protein>
    <submittedName>
        <fullName evidence="2">Photosystem II 5 kDa protein, chloroplastic</fullName>
    </submittedName>
</protein>
<dbReference type="STRING" id="29655.A0A0K9NQW3"/>
<dbReference type="PANTHER" id="PTHR34940:SF4">
    <property type="entry name" value="OS02G0581100 PROTEIN"/>
    <property type="match status" value="1"/>
</dbReference>
<feature type="region of interest" description="Disordered" evidence="1">
    <location>
        <begin position="15"/>
        <end position="46"/>
    </location>
</feature>
<gene>
    <name evidence="2" type="ORF">ZOSMA_6G00650</name>
</gene>
<organism evidence="2 3">
    <name type="scientific">Zostera marina</name>
    <name type="common">Eelgrass</name>
    <dbReference type="NCBI Taxonomy" id="29655"/>
    <lineage>
        <taxon>Eukaryota</taxon>
        <taxon>Viridiplantae</taxon>
        <taxon>Streptophyta</taxon>
        <taxon>Embryophyta</taxon>
        <taxon>Tracheophyta</taxon>
        <taxon>Spermatophyta</taxon>
        <taxon>Magnoliopsida</taxon>
        <taxon>Liliopsida</taxon>
        <taxon>Zosteraceae</taxon>
        <taxon>Zostera</taxon>
    </lineage>
</organism>
<dbReference type="InterPro" id="IPR040296">
    <property type="entry name" value="PSBT"/>
</dbReference>
<name>A0A0K9NQW3_ZOSMR</name>
<feature type="compositionally biased region" description="Basic and acidic residues" evidence="1">
    <location>
        <begin position="83"/>
        <end position="94"/>
    </location>
</feature>
<dbReference type="PANTHER" id="PTHR34940">
    <property type="entry name" value="PHOTOSYSTEM II 5 KDA PROTEIN, CHLOROPLASTIC"/>
    <property type="match status" value="1"/>
</dbReference>
<feature type="compositionally biased region" description="Polar residues" evidence="1">
    <location>
        <begin position="31"/>
        <end position="46"/>
    </location>
</feature>